<name>A0A226H5P8_9FLAO</name>
<evidence type="ECO:0000256" key="2">
    <source>
        <dbReference type="ARBA" id="ARBA00022475"/>
    </source>
</evidence>
<sequence length="439" mass="48808">MKNILIKFRQHSKYNTVISWGKLLSITGSTQIIIQALGFASGILIIRLLTVQEYAYYTLANTMLGMMAVLADGGIVPGVMAQGGKVWRSKKEMGVVLATGLDLRRKFAMASLFVSVPILFYLLLHNNASWMMALLIAIALIPAFYATLSDSLLEIIPKLNQTIVPLQRNQIEVGVVRLFLSGISMFVFPWAFVAVLAAGIPRIWGNIGLRKIVHTMAEKEQEPDKEARKEMLSLVKRILPTSIYYCFSGQITIWLVSIFGNTSSLAQLGALSRVSVMLSIFNVLIATLIIPRFAKLEPNKYLLFNRFLQIMGLLLVLTVGIVLTVYLFPTPILWLLGDSYKDLHFELLLSIISNCIVLLGGVVFNLYSARGWAMSPVLAILLNFVSIIVFSSLLDLSSLKGVLFLNIALAIVSLVQTVLFFTYNIVLLKKGEHQQSKFL</sequence>
<dbReference type="AlphaFoldDB" id="A0A226H5P8"/>
<keyword evidence="3 6" id="KW-0812">Transmembrane</keyword>
<feature type="transmembrane region" description="Helical" evidence="6">
    <location>
        <begin position="271"/>
        <end position="290"/>
    </location>
</feature>
<feature type="transmembrane region" description="Helical" evidence="6">
    <location>
        <begin position="242"/>
        <end position="259"/>
    </location>
</feature>
<dbReference type="GO" id="GO:0005886">
    <property type="term" value="C:plasma membrane"/>
    <property type="evidence" value="ECO:0007669"/>
    <property type="project" value="UniProtKB-SubCell"/>
</dbReference>
<organism evidence="7 8">
    <name type="scientific">Flavobacterium hercynium</name>
    <dbReference type="NCBI Taxonomy" id="387094"/>
    <lineage>
        <taxon>Bacteria</taxon>
        <taxon>Pseudomonadati</taxon>
        <taxon>Bacteroidota</taxon>
        <taxon>Flavobacteriia</taxon>
        <taxon>Flavobacteriales</taxon>
        <taxon>Flavobacteriaceae</taxon>
        <taxon>Flavobacterium</taxon>
    </lineage>
</organism>
<keyword evidence="4 6" id="KW-1133">Transmembrane helix</keyword>
<evidence type="ECO:0000313" key="8">
    <source>
        <dbReference type="Proteomes" id="UP000198345"/>
    </source>
</evidence>
<feature type="transmembrane region" description="Helical" evidence="6">
    <location>
        <begin position="56"/>
        <end position="81"/>
    </location>
</feature>
<reference evidence="7 8" key="1">
    <citation type="submission" date="2016-11" db="EMBL/GenBank/DDBJ databases">
        <title>Whole genomes of Flavobacteriaceae.</title>
        <authorList>
            <person name="Stine C."/>
            <person name="Li C."/>
            <person name="Tadesse D."/>
        </authorList>
    </citation>
    <scope>NUCLEOTIDE SEQUENCE [LARGE SCALE GENOMIC DNA]</scope>
    <source>
        <strain evidence="7 8">DSM 18292</strain>
    </source>
</reference>
<evidence type="ECO:0000256" key="3">
    <source>
        <dbReference type="ARBA" id="ARBA00022692"/>
    </source>
</evidence>
<accession>A0A226H5P8</accession>
<gene>
    <name evidence="7" type="ORF">B0A66_14675</name>
</gene>
<feature type="transmembrane region" description="Helical" evidence="6">
    <location>
        <begin position="178"/>
        <end position="200"/>
    </location>
</feature>
<dbReference type="OrthoDB" id="846354at2"/>
<feature type="transmembrane region" description="Helical" evidence="6">
    <location>
        <begin position="32"/>
        <end position="50"/>
    </location>
</feature>
<proteinExistence type="predicted"/>
<evidence type="ECO:0000256" key="6">
    <source>
        <dbReference type="SAM" id="Phobius"/>
    </source>
</evidence>
<keyword evidence="2" id="KW-1003">Cell membrane</keyword>
<feature type="transmembrane region" description="Helical" evidence="6">
    <location>
        <begin position="373"/>
        <end position="394"/>
    </location>
</feature>
<evidence type="ECO:0000256" key="5">
    <source>
        <dbReference type="ARBA" id="ARBA00023136"/>
    </source>
</evidence>
<dbReference type="EMBL" id="MUGW01000029">
    <property type="protein sequence ID" value="OXA88981.1"/>
    <property type="molecule type" value="Genomic_DNA"/>
</dbReference>
<feature type="transmembrane region" description="Helical" evidence="6">
    <location>
        <begin position="107"/>
        <end position="124"/>
    </location>
</feature>
<feature type="transmembrane region" description="Helical" evidence="6">
    <location>
        <begin position="401"/>
        <end position="423"/>
    </location>
</feature>
<dbReference type="PANTHER" id="PTHR30250">
    <property type="entry name" value="PST FAMILY PREDICTED COLANIC ACID TRANSPORTER"/>
    <property type="match status" value="1"/>
</dbReference>
<feature type="transmembrane region" description="Helical" evidence="6">
    <location>
        <begin position="310"/>
        <end position="335"/>
    </location>
</feature>
<evidence type="ECO:0000256" key="1">
    <source>
        <dbReference type="ARBA" id="ARBA00004651"/>
    </source>
</evidence>
<dbReference type="PANTHER" id="PTHR30250:SF26">
    <property type="entry name" value="PSMA PROTEIN"/>
    <property type="match status" value="1"/>
</dbReference>
<protein>
    <submittedName>
        <fullName evidence="7">Polysaccharide biosynthesis protein</fullName>
    </submittedName>
</protein>
<dbReference type="InterPro" id="IPR050833">
    <property type="entry name" value="Poly_Biosynth_Transport"/>
</dbReference>
<evidence type="ECO:0000313" key="7">
    <source>
        <dbReference type="EMBL" id="OXA88981.1"/>
    </source>
</evidence>
<dbReference type="Proteomes" id="UP000198345">
    <property type="component" value="Unassembled WGS sequence"/>
</dbReference>
<comment type="caution">
    <text evidence="7">The sequence shown here is derived from an EMBL/GenBank/DDBJ whole genome shotgun (WGS) entry which is preliminary data.</text>
</comment>
<dbReference type="RefSeq" id="WP_123868246.1">
    <property type="nucleotide sequence ID" value="NZ_FXTV01000011.1"/>
</dbReference>
<feature type="transmembrane region" description="Helical" evidence="6">
    <location>
        <begin position="130"/>
        <end position="148"/>
    </location>
</feature>
<comment type="subcellular location">
    <subcellularLocation>
        <location evidence="1">Cell membrane</location>
        <topology evidence="1">Multi-pass membrane protein</topology>
    </subcellularLocation>
</comment>
<feature type="transmembrane region" description="Helical" evidence="6">
    <location>
        <begin position="347"/>
        <end position="367"/>
    </location>
</feature>
<evidence type="ECO:0000256" key="4">
    <source>
        <dbReference type="ARBA" id="ARBA00022989"/>
    </source>
</evidence>
<keyword evidence="8" id="KW-1185">Reference proteome</keyword>
<keyword evidence="5 6" id="KW-0472">Membrane</keyword>